<protein>
    <recommendedName>
        <fullName evidence="4">Collagen-like protein</fullName>
    </recommendedName>
</protein>
<feature type="chain" id="PRO_5040770510" description="Collagen-like protein" evidence="1">
    <location>
        <begin position="23"/>
        <end position="176"/>
    </location>
</feature>
<dbReference type="EMBL" id="JAJBZG010000001">
    <property type="protein sequence ID" value="MCB7480481.1"/>
    <property type="molecule type" value="Genomic_DNA"/>
</dbReference>
<dbReference type="RefSeq" id="WP_229338457.1">
    <property type="nucleotide sequence ID" value="NZ_JAJBZG010000001.1"/>
</dbReference>
<dbReference type="Proteomes" id="UP001139414">
    <property type="component" value="Unassembled WGS sequence"/>
</dbReference>
<feature type="signal peptide" evidence="1">
    <location>
        <begin position="1"/>
        <end position="22"/>
    </location>
</feature>
<keyword evidence="3" id="KW-1185">Reference proteome</keyword>
<dbReference type="PROSITE" id="PS51257">
    <property type="entry name" value="PROKAR_LIPOPROTEIN"/>
    <property type="match status" value="1"/>
</dbReference>
<dbReference type="AlphaFoldDB" id="A0A9X1LHJ7"/>
<evidence type="ECO:0000256" key="1">
    <source>
        <dbReference type="SAM" id="SignalP"/>
    </source>
</evidence>
<sequence length="176" mass="19518">MRKFLSFIVLASLFFASCSSDGDRGPQGPPGEDGINIVGQAFEVTGVNFNGPEYSVFAEIPAGIEVLPTDSILVYWLEDVDDDGNDIWSLIPQTIYFDDGQFQYTYNHTDFDVNIFLQGNIDLATLGARYTQDQVFKVVVLPVDYAADATIDVSSYENLKTSVNIKESNIKAKTYK</sequence>
<organism evidence="2 3">
    <name type="scientific">Christiangramia sediminis</name>
    <dbReference type="NCBI Taxonomy" id="2881336"/>
    <lineage>
        <taxon>Bacteria</taxon>
        <taxon>Pseudomonadati</taxon>
        <taxon>Bacteroidota</taxon>
        <taxon>Flavobacteriia</taxon>
        <taxon>Flavobacteriales</taxon>
        <taxon>Flavobacteriaceae</taxon>
        <taxon>Christiangramia</taxon>
    </lineage>
</organism>
<keyword evidence="1" id="KW-0732">Signal</keyword>
<proteinExistence type="predicted"/>
<accession>A0A9X1LHJ7</accession>
<comment type="caution">
    <text evidence="2">The sequence shown here is derived from an EMBL/GenBank/DDBJ whole genome shotgun (WGS) entry which is preliminary data.</text>
</comment>
<evidence type="ECO:0000313" key="3">
    <source>
        <dbReference type="Proteomes" id="UP001139414"/>
    </source>
</evidence>
<gene>
    <name evidence="2" type="ORF">LGQ90_04315</name>
</gene>
<evidence type="ECO:0000313" key="2">
    <source>
        <dbReference type="EMBL" id="MCB7480481.1"/>
    </source>
</evidence>
<name>A0A9X1LHJ7_9FLAO</name>
<evidence type="ECO:0008006" key="4">
    <source>
        <dbReference type="Google" id="ProtNLM"/>
    </source>
</evidence>
<reference evidence="2" key="1">
    <citation type="submission" date="2021-10" db="EMBL/GenBank/DDBJ databases">
        <title>Gramella sp. ASW11-100T, isolated from marine sediment.</title>
        <authorList>
            <person name="Xia C."/>
        </authorList>
    </citation>
    <scope>NUCLEOTIDE SEQUENCE</scope>
    <source>
        <strain evidence="2">ASW11-100</strain>
    </source>
</reference>